<gene>
    <name evidence="2" type="primary">infA</name>
</gene>
<reference evidence="2" key="1">
    <citation type="submission" date="2016-11" db="EMBL/GenBank/DDBJ databases">
        <authorList>
            <person name="Liu H."/>
            <person name="Xie L."/>
            <person name="He J."/>
        </authorList>
    </citation>
    <scope>NUCLEOTIDE SEQUENCE</scope>
</reference>
<dbReference type="GO" id="GO:0003743">
    <property type="term" value="F:translation initiation factor activity"/>
    <property type="evidence" value="ECO:0007669"/>
    <property type="project" value="UniProtKB-KW"/>
</dbReference>
<dbReference type="EMBL" id="KY083057">
    <property type="protein sequence ID" value="ARV77947.1"/>
    <property type="molecule type" value="Genomic_DNA"/>
</dbReference>
<evidence type="ECO:0000313" key="1">
    <source>
        <dbReference type="EMBL" id="ARV77912.1"/>
    </source>
</evidence>
<sequence>MKEQKWIHEGLITESLSNGMFRVRSDVTFQHSSRSDTIGGSKFQETYFLFFEGVDSKFK</sequence>
<protein>
    <submittedName>
        <fullName evidence="1">Translational initiation factor 1</fullName>
    </submittedName>
    <submittedName>
        <fullName evidence="2">Translationalinitiationfactor1</fullName>
    </submittedName>
</protein>
<accession>A0A3G1IB56</accession>
<organism evidence="2">
    <name type="scientific">Clematis loureiroana</name>
    <dbReference type="NCBI Taxonomy" id="748702"/>
    <lineage>
        <taxon>Eukaryota</taxon>
        <taxon>Viridiplantae</taxon>
        <taxon>Streptophyta</taxon>
        <taxon>Embryophyta</taxon>
        <taxon>Tracheophyta</taxon>
        <taxon>Spermatophyta</taxon>
        <taxon>Magnoliopsida</taxon>
        <taxon>Ranunculales</taxon>
        <taxon>Ranunculaceae</taxon>
        <taxon>Ranunculoideae</taxon>
        <taxon>Anemoneae</taxon>
        <taxon>Clematis</taxon>
    </lineage>
</organism>
<geneLocation type="chloroplast" evidence="2"/>
<dbReference type="RefSeq" id="YP_009528073.1">
    <property type="nucleotide sequence ID" value="NC_039690.1"/>
</dbReference>
<dbReference type="GeneID" id="38345442"/>
<proteinExistence type="predicted"/>
<keyword evidence="2" id="KW-0150">Chloroplast</keyword>
<dbReference type="EMBL" id="KY083057">
    <property type="protein sequence ID" value="ARV77912.1"/>
    <property type="molecule type" value="Genomic_DNA"/>
</dbReference>
<dbReference type="GeneID" id="38345494"/>
<name>A0A3G1IB56_9MAGN</name>
<dbReference type="RefSeq" id="YP_009528038.1">
    <property type="nucleotide sequence ID" value="NC_039690.1"/>
</dbReference>
<keyword evidence="1" id="KW-0396">Initiation factor</keyword>
<keyword evidence="2" id="KW-0934">Plastid</keyword>
<evidence type="ECO:0000313" key="2">
    <source>
        <dbReference type="EMBL" id="ARV77947.1"/>
    </source>
</evidence>
<dbReference type="AlphaFoldDB" id="A0A3G1IB56"/>
<keyword evidence="1" id="KW-0648">Protein biosynthesis</keyword>